<feature type="compositionally biased region" description="Low complexity" evidence="2">
    <location>
        <begin position="76"/>
        <end position="95"/>
    </location>
</feature>
<evidence type="ECO:0000313" key="4">
    <source>
        <dbReference type="Proteomes" id="UP001307889"/>
    </source>
</evidence>
<gene>
    <name evidence="3" type="ORF">NTJ_07413</name>
</gene>
<dbReference type="SUPFAM" id="SSF48452">
    <property type="entry name" value="TPR-like"/>
    <property type="match status" value="3"/>
</dbReference>
<organism evidence="3 4">
    <name type="scientific">Nesidiocoris tenuis</name>
    <dbReference type="NCBI Taxonomy" id="355587"/>
    <lineage>
        <taxon>Eukaryota</taxon>
        <taxon>Metazoa</taxon>
        <taxon>Ecdysozoa</taxon>
        <taxon>Arthropoda</taxon>
        <taxon>Hexapoda</taxon>
        <taxon>Insecta</taxon>
        <taxon>Pterygota</taxon>
        <taxon>Neoptera</taxon>
        <taxon>Paraneoptera</taxon>
        <taxon>Hemiptera</taxon>
        <taxon>Heteroptera</taxon>
        <taxon>Panheteroptera</taxon>
        <taxon>Cimicomorpha</taxon>
        <taxon>Miridae</taxon>
        <taxon>Dicyphina</taxon>
        <taxon>Nesidiocoris</taxon>
    </lineage>
</organism>
<keyword evidence="1" id="KW-0802">TPR repeat</keyword>
<keyword evidence="4" id="KW-1185">Reference proteome</keyword>
<dbReference type="PANTHER" id="PTHR23082:SF0">
    <property type="entry name" value="GENERAL TRANSCRIPTION FACTOR 3C POLYPEPTIDE 3"/>
    <property type="match status" value="1"/>
</dbReference>
<evidence type="ECO:0000313" key="3">
    <source>
        <dbReference type="EMBL" id="BES94604.1"/>
    </source>
</evidence>
<accession>A0ABN7ATI9</accession>
<reference evidence="3 4" key="1">
    <citation type="submission" date="2023-09" db="EMBL/GenBank/DDBJ databases">
        <title>Nesidiocoris tenuis whole genome shotgun sequence.</title>
        <authorList>
            <person name="Shibata T."/>
            <person name="Shimoda M."/>
            <person name="Kobayashi T."/>
            <person name="Uehara T."/>
        </authorList>
    </citation>
    <scope>NUCLEOTIDE SEQUENCE [LARGE SCALE GENOMIC DNA]</scope>
    <source>
        <strain evidence="3 4">Japan</strain>
    </source>
</reference>
<dbReference type="Proteomes" id="UP001307889">
    <property type="component" value="Chromosome 5"/>
</dbReference>
<name>A0ABN7ATI9_9HEMI</name>
<dbReference type="PROSITE" id="PS50005">
    <property type="entry name" value="TPR"/>
    <property type="match status" value="1"/>
</dbReference>
<proteinExistence type="predicted"/>
<dbReference type="EMBL" id="AP028913">
    <property type="protein sequence ID" value="BES94604.1"/>
    <property type="molecule type" value="Genomic_DNA"/>
</dbReference>
<feature type="repeat" description="TPR" evidence="1">
    <location>
        <begin position="745"/>
        <end position="778"/>
    </location>
</feature>
<dbReference type="InterPro" id="IPR039340">
    <property type="entry name" value="Tfc4/TFIIIC-102/Sfc4"/>
</dbReference>
<feature type="region of interest" description="Disordered" evidence="2">
    <location>
        <begin position="72"/>
        <end position="105"/>
    </location>
</feature>
<evidence type="ECO:0000256" key="2">
    <source>
        <dbReference type="SAM" id="MobiDB-lite"/>
    </source>
</evidence>
<dbReference type="Pfam" id="PF13181">
    <property type="entry name" value="TPR_8"/>
    <property type="match status" value="1"/>
</dbReference>
<dbReference type="InterPro" id="IPR011990">
    <property type="entry name" value="TPR-like_helical_dom_sf"/>
</dbReference>
<dbReference type="Pfam" id="PF14559">
    <property type="entry name" value="TPR_19"/>
    <property type="match status" value="1"/>
</dbReference>
<dbReference type="Gene3D" id="1.25.40.10">
    <property type="entry name" value="Tetratricopeptide repeat domain"/>
    <property type="match status" value="3"/>
</dbReference>
<dbReference type="SMART" id="SM00028">
    <property type="entry name" value="TPR"/>
    <property type="match status" value="4"/>
</dbReference>
<evidence type="ECO:0000256" key="1">
    <source>
        <dbReference type="PROSITE-ProRule" id="PRU00339"/>
    </source>
</evidence>
<protein>
    <submittedName>
        <fullName evidence="3">General transcription factor 3C polypeptide</fullName>
    </submittedName>
</protein>
<sequence>MSDSDLDEAPVILDISKSTVSRLEDDVNDDFLQDANFQFNEEDQKLVNKFLDGEINFNDYIDNISNPSKDVSVENAASASRPASESKSSSPVKSGGPKGPRRLPPALKGLMGEANLRFARGDKETAVAVCLEIIRQMPTAAEPFLTLASIYEDMGEEEKALQMSLVAAHLTSTDCYQWISLAENSERLGQIKQAITCYSKAIHLDIQNLDIHRKRAVLLEATGDKKTAIKGYMKLLYSLKPDQGDYIIYLAKFVAEMCHKENDIAKASEALDVAINKSPQLVNLEFANLQLELLLQLKKFSKALNLMVQFCDLTIESVVEGTELVITSATIPDTAEIDIIAKLIAVLIHLNAKHLVSELLQPILNLGPSETGDLYLDIVDAYTENGHHEEAEPLLQALGSCEDYDLPGVWLKYADNQRYLKKYEEACRAYLKVLEHAPQHVEARLTLASLLVELGRPDEAISALTVTDDGEYLDVELLWKRCQLLKEDPKRAQELIMVAQILFSRHSAQIRSRYELNAVSILQRYDRKRQAIKALRKSRHEPETDDLPAFSSDKNPPIKEEWELFKLVCHLCLEHKMYPSFEKLAFTAQLSTVLHVYKSEIDMLSTLAALYNKDSYNGYNIVRTLVAKNPDNVKLWHLFNLIIMRSDDARHNRFVMRQLARNSEHPALGLLHGNNCLVSGTYKYAMHEYSTLFRREEKPMTALLLALTYLQMAAQKFTSKKHQLVAQTIGLLARYQELRGKDGEQEVNYNLGRAYHHLGLYSPAVFHYKKVLELTDSPLIQQKPEIFDLSREAAFNLHLLYSQSENYSLARFYLDKYIVV</sequence>
<dbReference type="PANTHER" id="PTHR23082">
    <property type="entry name" value="TRANSCRIPTION INITIATION FACTOR IIIC TFIIIC , POLYPEPTIDE 3-RELATED"/>
    <property type="match status" value="1"/>
</dbReference>
<dbReference type="InterPro" id="IPR019734">
    <property type="entry name" value="TPR_rpt"/>
</dbReference>